<evidence type="ECO:0000313" key="2">
    <source>
        <dbReference type="Proteomes" id="UP000439903"/>
    </source>
</evidence>
<dbReference type="EMBL" id="WTPW01000846">
    <property type="protein sequence ID" value="KAF0475487.1"/>
    <property type="molecule type" value="Genomic_DNA"/>
</dbReference>
<organism evidence="1 2">
    <name type="scientific">Gigaspora margarita</name>
    <dbReference type="NCBI Taxonomy" id="4874"/>
    <lineage>
        <taxon>Eukaryota</taxon>
        <taxon>Fungi</taxon>
        <taxon>Fungi incertae sedis</taxon>
        <taxon>Mucoromycota</taxon>
        <taxon>Glomeromycotina</taxon>
        <taxon>Glomeromycetes</taxon>
        <taxon>Diversisporales</taxon>
        <taxon>Gigasporaceae</taxon>
        <taxon>Gigaspora</taxon>
    </lineage>
</organism>
<proteinExistence type="predicted"/>
<dbReference type="Proteomes" id="UP000439903">
    <property type="component" value="Unassembled WGS sequence"/>
</dbReference>
<dbReference type="OrthoDB" id="2348931at2759"/>
<comment type="caution">
    <text evidence="1">The sequence shown here is derived from an EMBL/GenBank/DDBJ whole genome shotgun (WGS) entry which is preliminary data.</text>
</comment>
<gene>
    <name evidence="1" type="ORF">F8M41_024626</name>
</gene>
<protein>
    <submittedName>
        <fullName evidence="1">Uncharacterized protein</fullName>
    </submittedName>
</protein>
<accession>A0A8H3XJZ9</accession>
<reference evidence="1 2" key="1">
    <citation type="journal article" date="2019" name="Environ. Microbiol.">
        <title>At the nexus of three kingdoms: the genome of the mycorrhizal fungus Gigaspora margarita provides insights into plant, endobacterial and fungal interactions.</title>
        <authorList>
            <person name="Venice F."/>
            <person name="Ghignone S."/>
            <person name="Salvioli di Fossalunga A."/>
            <person name="Amselem J."/>
            <person name="Novero M."/>
            <person name="Xianan X."/>
            <person name="Sedzielewska Toro K."/>
            <person name="Morin E."/>
            <person name="Lipzen A."/>
            <person name="Grigoriev I.V."/>
            <person name="Henrissat B."/>
            <person name="Martin F.M."/>
            <person name="Bonfante P."/>
        </authorList>
    </citation>
    <scope>NUCLEOTIDE SEQUENCE [LARGE SCALE GENOMIC DNA]</scope>
    <source>
        <strain evidence="1 2">BEG34</strain>
    </source>
</reference>
<keyword evidence="2" id="KW-1185">Reference proteome</keyword>
<sequence>MDEYLREDPNVTAPIMSDSIYGIKCQNIENQEEGEKDIRKRRNIHAEEERTNIEELHALIKEQTEVITQK</sequence>
<name>A0A8H3XJZ9_GIGMA</name>
<dbReference type="AlphaFoldDB" id="A0A8H3XJZ9"/>
<evidence type="ECO:0000313" key="1">
    <source>
        <dbReference type="EMBL" id="KAF0475487.1"/>
    </source>
</evidence>